<organism evidence="9 10">
    <name type="scientific">Tilletia horrida</name>
    <dbReference type="NCBI Taxonomy" id="155126"/>
    <lineage>
        <taxon>Eukaryota</taxon>
        <taxon>Fungi</taxon>
        <taxon>Dikarya</taxon>
        <taxon>Basidiomycota</taxon>
        <taxon>Ustilaginomycotina</taxon>
        <taxon>Exobasidiomycetes</taxon>
        <taxon>Tilletiales</taxon>
        <taxon>Tilletiaceae</taxon>
        <taxon>Tilletia</taxon>
    </lineage>
</organism>
<feature type="domain" description="Beta-catenin-like protein 1 N-terminal" evidence="8">
    <location>
        <begin position="119"/>
        <end position="231"/>
    </location>
</feature>
<dbReference type="Pfam" id="PF08216">
    <property type="entry name" value="CTNNBL"/>
    <property type="match status" value="1"/>
</dbReference>
<keyword evidence="4 6" id="KW-0175">Coiled coil</keyword>
<keyword evidence="3" id="KW-0677">Repeat</keyword>
<evidence type="ECO:0000259" key="8">
    <source>
        <dbReference type="SMART" id="SM01156"/>
    </source>
</evidence>
<dbReference type="SMART" id="SM01156">
    <property type="entry name" value="DUF1716"/>
    <property type="match status" value="1"/>
</dbReference>
<gene>
    <name evidence="9" type="ORF">OC846_003222</name>
</gene>
<evidence type="ECO:0000313" key="9">
    <source>
        <dbReference type="EMBL" id="KAK0551626.1"/>
    </source>
</evidence>
<dbReference type="EMBL" id="JAPDMZ010000074">
    <property type="protein sequence ID" value="KAK0551626.1"/>
    <property type="molecule type" value="Genomic_DNA"/>
</dbReference>
<evidence type="ECO:0000256" key="5">
    <source>
        <dbReference type="ARBA" id="ARBA00023242"/>
    </source>
</evidence>
<evidence type="ECO:0000256" key="6">
    <source>
        <dbReference type="SAM" id="Coils"/>
    </source>
</evidence>
<feature type="region of interest" description="Disordered" evidence="7">
    <location>
        <begin position="1"/>
        <end position="103"/>
    </location>
</feature>
<dbReference type="PANTHER" id="PTHR14978:SF0">
    <property type="entry name" value="BETA-CATENIN-LIKE PROTEIN 1"/>
    <property type="match status" value="1"/>
</dbReference>
<evidence type="ECO:0000256" key="3">
    <source>
        <dbReference type="ARBA" id="ARBA00022737"/>
    </source>
</evidence>
<dbReference type="Proteomes" id="UP001176517">
    <property type="component" value="Unassembled WGS sequence"/>
</dbReference>
<evidence type="ECO:0000256" key="7">
    <source>
        <dbReference type="SAM" id="MobiDB-lite"/>
    </source>
</evidence>
<feature type="coiled-coil region" evidence="6">
    <location>
        <begin position="551"/>
        <end position="578"/>
    </location>
</feature>
<accession>A0AAN6JRY5</accession>
<name>A0AAN6JRY5_9BASI</name>
<keyword evidence="2" id="KW-0597">Phosphoprotein</keyword>
<dbReference type="PANTHER" id="PTHR14978">
    <property type="entry name" value="BETA-CATENIN-LIKE PROTEIN 1 NUCLEAR ASSOCIATED PROTEIN"/>
    <property type="match status" value="1"/>
</dbReference>
<dbReference type="GO" id="GO:0010467">
    <property type="term" value="P:gene expression"/>
    <property type="evidence" value="ECO:0007669"/>
    <property type="project" value="UniProtKB-ARBA"/>
</dbReference>
<dbReference type="GO" id="GO:0005681">
    <property type="term" value="C:spliceosomal complex"/>
    <property type="evidence" value="ECO:0007669"/>
    <property type="project" value="TreeGrafter"/>
</dbReference>
<dbReference type="AlphaFoldDB" id="A0AAN6JRY5"/>
<feature type="compositionally biased region" description="Acidic residues" evidence="7">
    <location>
        <begin position="81"/>
        <end position="94"/>
    </location>
</feature>
<reference evidence="9" key="1">
    <citation type="journal article" date="2023" name="PhytoFront">
        <title>Draft Genome Resources of Seven Strains of Tilletia horrida, Causal Agent of Kernel Smut of Rice.</title>
        <authorList>
            <person name="Khanal S."/>
            <person name="Antony Babu S."/>
            <person name="Zhou X.G."/>
        </authorList>
    </citation>
    <scope>NUCLEOTIDE SEQUENCE</scope>
    <source>
        <strain evidence="9">TX6</strain>
    </source>
</reference>
<comment type="caution">
    <text evidence="9">The sequence shown here is derived from an EMBL/GenBank/DDBJ whole genome shotgun (WGS) entry which is preliminary data.</text>
</comment>
<evidence type="ECO:0000256" key="1">
    <source>
        <dbReference type="ARBA" id="ARBA00004123"/>
    </source>
</evidence>
<evidence type="ECO:0000256" key="2">
    <source>
        <dbReference type="ARBA" id="ARBA00022553"/>
    </source>
</evidence>
<dbReference type="InterPro" id="IPR016024">
    <property type="entry name" value="ARM-type_fold"/>
</dbReference>
<comment type="subcellular location">
    <subcellularLocation>
        <location evidence="1">Nucleus</location>
    </subcellularLocation>
</comment>
<dbReference type="SUPFAM" id="SSF48371">
    <property type="entry name" value="ARM repeat"/>
    <property type="match status" value="1"/>
</dbReference>
<dbReference type="InterPro" id="IPR039678">
    <property type="entry name" value="CTNNBL1"/>
</dbReference>
<dbReference type="FunFam" id="1.25.10.10:FF:001136">
    <property type="entry name" value="Beta-catenin-like protein 1"/>
    <property type="match status" value="1"/>
</dbReference>
<dbReference type="Gene3D" id="1.25.10.10">
    <property type="entry name" value="Leucine-rich Repeat Variant"/>
    <property type="match status" value="1"/>
</dbReference>
<evidence type="ECO:0000256" key="4">
    <source>
        <dbReference type="ARBA" id="ARBA00023054"/>
    </source>
</evidence>
<protein>
    <recommendedName>
        <fullName evidence="8">Beta-catenin-like protein 1 N-terminal domain-containing protein</fullName>
    </recommendedName>
</protein>
<keyword evidence="10" id="KW-1185">Reference proteome</keyword>
<evidence type="ECO:0000313" key="10">
    <source>
        <dbReference type="Proteomes" id="UP001176517"/>
    </source>
</evidence>
<dbReference type="InterPro" id="IPR011989">
    <property type="entry name" value="ARM-like"/>
</dbReference>
<proteinExistence type="predicted"/>
<sequence>MDVNKLFKLPQLPSSSINKRKWVEPSAEALKAVKTSTGAHPSSRPDEDDEAEGGRSSGNGHASAVAGPSRLPARSASVRDIDDEEEEGPEDDGEFAPGNDADYFIEEDDEGGRFFGGGLTDQQKRILEIMNGAEEDTGKQTTAAEDLANARKQLLKFERAINKNQEMRVKYPDDPRKFIDSEADLHAAIKALVILTTNVALFYPEVVKLGTAASLCELLSHENADISSAAVELLEELTDEDVLDAGDEGDEDNDDDQARAGEEAMAGFVKILVDNQILDLVVQTLGRFQESFPTSVPDKEEESAIANLGSDLSAIYHTLSLFENLLSLQPSLAEEAGKSTGLLEWLVKRITSKSRPAKGGLGPAWDQNRYYAAELLAMLLQGVDGEGNRKRIGASGAIDELLGVIAQYRKRDPIGGEETEFMENLFDALCSTLSLDSNKPQFLDGEGVELMVIIMREKRAARLRAIKTLDFALSGPAGSKCCEAFVEALGLKPLFSAFMGKGVVKKSDALTFTDEEHVLGILISLLNNLASDSEPRVRVLAKFVEADYEKVDRLLEMRENAQTRLANADKTIEQERQDLKRAGFVTSEAEESVFDLRRLESGLFALQSVDFILAWICMEDDGIQDHIKMLLGRRGKGLKDVVDVLIGYWESMGDDEEDGQGNGKAQTAKEAEPELTQKEILGQLIDFLNASVPPTTL</sequence>
<dbReference type="InterPro" id="IPR013180">
    <property type="entry name" value="CTNNBL1_N"/>
</dbReference>
<keyword evidence="5" id="KW-0539">Nucleus</keyword>